<dbReference type="GO" id="GO:0022857">
    <property type="term" value="F:transmembrane transporter activity"/>
    <property type="evidence" value="ECO:0007669"/>
    <property type="project" value="TreeGrafter"/>
</dbReference>
<dbReference type="STRING" id="287099.SAMN05660413_00430"/>
<dbReference type="SUPFAM" id="SSF56784">
    <property type="entry name" value="HAD-like"/>
    <property type="match status" value="1"/>
</dbReference>
<dbReference type="InterPro" id="IPR036412">
    <property type="entry name" value="HAD-like_sf"/>
</dbReference>
<dbReference type="InterPro" id="IPR023214">
    <property type="entry name" value="HAD_sf"/>
</dbReference>
<sequence>MLTGDNQNVAESVTEEIGLTVAWGSLLSEEKVEGIKKLKEKESKVAMVGDGGNDEPAIAIALEAIDIALMADKPETLPYAIGLSRKSESIISSIRLESKFTKLSFFVI</sequence>
<comment type="similarity">
    <text evidence="1">Belongs to the cation transport ATPase (P-type) (TC 3.A.3) family. Type IB subfamily.</text>
</comment>
<dbReference type="InterPro" id="IPR051014">
    <property type="entry name" value="Cation_Transport_ATPase_IB"/>
</dbReference>
<accession>A0A1I4XWV3</accession>
<dbReference type="PANTHER" id="PTHR48085:SF5">
    <property type="entry name" value="CADMIUM_ZINC-TRANSPORTING ATPASE HMA4-RELATED"/>
    <property type="match status" value="1"/>
</dbReference>
<dbReference type="PANTHER" id="PTHR48085">
    <property type="entry name" value="CADMIUM/ZINC-TRANSPORTING ATPASE HMA2-RELATED"/>
    <property type="match status" value="1"/>
</dbReference>
<gene>
    <name evidence="2" type="ORF">SAMN05660413_00430</name>
</gene>
<evidence type="ECO:0000313" key="2">
    <source>
        <dbReference type="EMBL" id="SFN30348.1"/>
    </source>
</evidence>
<name>A0A1I4XWV3_9FLAO</name>
<keyword evidence="3" id="KW-1185">Reference proteome</keyword>
<reference evidence="2 3" key="1">
    <citation type="submission" date="2016-10" db="EMBL/GenBank/DDBJ databases">
        <authorList>
            <person name="de Groot N.N."/>
        </authorList>
    </citation>
    <scope>NUCLEOTIDE SEQUENCE [LARGE SCALE GENOMIC DNA]</scope>
    <source>
        <strain evidence="2 3">DSM 17794</strain>
    </source>
</reference>
<evidence type="ECO:0000256" key="1">
    <source>
        <dbReference type="ARBA" id="ARBA00006024"/>
    </source>
</evidence>
<evidence type="ECO:0000313" key="3">
    <source>
        <dbReference type="Proteomes" id="UP000199153"/>
    </source>
</evidence>
<dbReference type="GO" id="GO:0016020">
    <property type="term" value="C:membrane"/>
    <property type="evidence" value="ECO:0007669"/>
    <property type="project" value="TreeGrafter"/>
</dbReference>
<dbReference type="Gene3D" id="3.40.50.1000">
    <property type="entry name" value="HAD superfamily/HAD-like"/>
    <property type="match status" value="1"/>
</dbReference>
<dbReference type="AlphaFoldDB" id="A0A1I4XWV3"/>
<organism evidence="2 3">
    <name type="scientific">Salegentibacter flavus</name>
    <dbReference type="NCBI Taxonomy" id="287099"/>
    <lineage>
        <taxon>Bacteria</taxon>
        <taxon>Pseudomonadati</taxon>
        <taxon>Bacteroidota</taxon>
        <taxon>Flavobacteriia</taxon>
        <taxon>Flavobacteriales</taxon>
        <taxon>Flavobacteriaceae</taxon>
        <taxon>Salegentibacter</taxon>
    </lineage>
</organism>
<proteinExistence type="inferred from homology"/>
<protein>
    <submittedName>
        <fullName evidence="2">ATPase, P-type (Transporting), HAD superfamily, subfamily IC</fullName>
    </submittedName>
</protein>
<dbReference type="Proteomes" id="UP000199153">
    <property type="component" value="Unassembled WGS sequence"/>
</dbReference>
<dbReference type="EMBL" id="FOVL01000001">
    <property type="protein sequence ID" value="SFN30348.1"/>
    <property type="molecule type" value="Genomic_DNA"/>
</dbReference>
<dbReference type="Pfam" id="PF00702">
    <property type="entry name" value="Hydrolase"/>
    <property type="match status" value="1"/>
</dbReference>